<evidence type="ECO:0000313" key="10">
    <source>
        <dbReference type="Proteomes" id="UP000663505"/>
    </source>
</evidence>
<comment type="similarity">
    <text evidence="7">Belongs to the binding-protein-dependent transport system permease family.</text>
</comment>
<dbReference type="Proteomes" id="UP000663505">
    <property type="component" value="Chromosome"/>
</dbReference>
<dbReference type="AlphaFoldDB" id="A0A9X7W0C3"/>
<accession>A0A9X7W0C3</accession>
<dbReference type="InterPro" id="IPR000515">
    <property type="entry name" value="MetI-like"/>
</dbReference>
<keyword evidence="6 7" id="KW-0472">Membrane</keyword>
<sequence>MALARELQNKVAPEPQPAKRKRSKWRAVWRNKPLVIGGIIVLLVLVAAVFAPFLSHYGPNSVDTSSVLQPPGGKHWLGTDELGRDEYARILMGARTSMVVSVGSLIVGLVIGVPVGLISGFYRGFMDDWIIMRIVDAMQAFPFLILALVLAAMLGPGERNAMIAIGVGYVPIFVRIVRGQVLGELEREFVSAARMIGASDWRIMWKHIFPNTLTPLIVQATLAMASGIVAEASLSYLGLGAQPPTASWGTMLNTAQGYMGEATWLAIFPGVAIAIAVLGFNLLGDGLQRWLDPRRRH</sequence>
<dbReference type="GO" id="GO:0005886">
    <property type="term" value="C:plasma membrane"/>
    <property type="evidence" value="ECO:0007669"/>
    <property type="project" value="UniProtKB-SubCell"/>
</dbReference>
<dbReference type="InterPro" id="IPR025966">
    <property type="entry name" value="OppC_N"/>
</dbReference>
<protein>
    <submittedName>
        <fullName evidence="9">ABC transporter permease</fullName>
    </submittedName>
</protein>
<dbReference type="CDD" id="cd06261">
    <property type="entry name" value="TM_PBP2"/>
    <property type="match status" value="1"/>
</dbReference>
<dbReference type="Pfam" id="PF12911">
    <property type="entry name" value="OppC_N"/>
    <property type="match status" value="1"/>
</dbReference>
<keyword evidence="5 7" id="KW-1133">Transmembrane helix</keyword>
<dbReference type="RefSeq" id="WP_206657190.1">
    <property type="nucleotide sequence ID" value="NZ_CP071182.1"/>
</dbReference>
<reference evidence="9 10" key="1">
    <citation type="submission" date="2021-02" db="EMBL/GenBank/DDBJ databases">
        <title>Alicyclobacillus curvatus sp. nov. and Alicyclobacillus mengziensis sp. nov., two acidophilic bacteria isolated from acid mine drainage.</title>
        <authorList>
            <person name="Huang Y."/>
        </authorList>
    </citation>
    <scope>NUCLEOTIDE SEQUENCE [LARGE SCALE GENOMIC DNA]</scope>
    <source>
        <strain evidence="9 10">S30H14</strain>
    </source>
</reference>
<gene>
    <name evidence="9" type="ORF">JZ786_02030</name>
</gene>
<feature type="transmembrane region" description="Helical" evidence="7">
    <location>
        <begin position="160"/>
        <end position="177"/>
    </location>
</feature>
<organism evidence="9 10">
    <name type="scientific">Alicyclobacillus mengziensis</name>
    <dbReference type="NCBI Taxonomy" id="2931921"/>
    <lineage>
        <taxon>Bacteria</taxon>
        <taxon>Bacillati</taxon>
        <taxon>Bacillota</taxon>
        <taxon>Bacilli</taxon>
        <taxon>Bacillales</taxon>
        <taxon>Alicyclobacillaceae</taxon>
        <taxon>Alicyclobacillus</taxon>
    </lineage>
</organism>
<keyword evidence="2 7" id="KW-0813">Transport</keyword>
<keyword evidence="4 7" id="KW-0812">Transmembrane</keyword>
<dbReference type="InterPro" id="IPR035906">
    <property type="entry name" value="MetI-like_sf"/>
</dbReference>
<feature type="transmembrane region" description="Helical" evidence="7">
    <location>
        <begin position="134"/>
        <end position="154"/>
    </location>
</feature>
<evidence type="ECO:0000256" key="6">
    <source>
        <dbReference type="ARBA" id="ARBA00023136"/>
    </source>
</evidence>
<evidence type="ECO:0000256" key="5">
    <source>
        <dbReference type="ARBA" id="ARBA00022989"/>
    </source>
</evidence>
<evidence type="ECO:0000256" key="7">
    <source>
        <dbReference type="RuleBase" id="RU363032"/>
    </source>
</evidence>
<evidence type="ECO:0000259" key="8">
    <source>
        <dbReference type="PROSITE" id="PS50928"/>
    </source>
</evidence>
<feature type="domain" description="ABC transmembrane type-1" evidence="8">
    <location>
        <begin position="94"/>
        <end position="284"/>
    </location>
</feature>
<dbReference type="Gene3D" id="1.10.3720.10">
    <property type="entry name" value="MetI-like"/>
    <property type="match status" value="1"/>
</dbReference>
<evidence type="ECO:0000256" key="4">
    <source>
        <dbReference type="ARBA" id="ARBA00022692"/>
    </source>
</evidence>
<comment type="subcellular location">
    <subcellularLocation>
        <location evidence="1 7">Cell membrane</location>
        <topology evidence="1 7">Multi-pass membrane protein</topology>
    </subcellularLocation>
</comment>
<dbReference type="InterPro" id="IPR050366">
    <property type="entry name" value="BP-dependent_transpt_permease"/>
</dbReference>
<keyword evidence="3" id="KW-1003">Cell membrane</keyword>
<dbReference type="Pfam" id="PF00528">
    <property type="entry name" value="BPD_transp_1"/>
    <property type="match status" value="1"/>
</dbReference>
<feature type="transmembrane region" description="Helical" evidence="7">
    <location>
        <begin position="262"/>
        <end position="284"/>
    </location>
</feature>
<evidence type="ECO:0000256" key="1">
    <source>
        <dbReference type="ARBA" id="ARBA00004651"/>
    </source>
</evidence>
<feature type="transmembrane region" description="Helical" evidence="7">
    <location>
        <begin position="216"/>
        <end position="242"/>
    </location>
</feature>
<dbReference type="GO" id="GO:0055085">
    <property type="term" value="P:transmembrane transport"/>
    <property type="evidence" value="ECO:0007669"/>
    <property type="project" value="InterPro"/>
</dbReference>
<feature type="transmembrane region" description="Helical" evidence="7">
    <location>
        <begin position="34"/>
        <end position="54"/>
    </location>
</feature>
<evidence type="ECO:0000313" key="9">
    <source>
        <dbReference type="EMBL" id="QSO47847.1"/>
    </source>
</evidence>
<dbReference type="PANTHER" id="PTHR43386:SF25">
    <property type="entry name" value="PEPTIDE ABC TRANSPORTER PERMEASE PROTEIN"/>
    <property type="match status" value="1"/>
</dbReference>
<dbReference type="PROSITE" id="PS50928">
    <property type="entry name" value="ABC_TM1"/>
    <property type="match status" value="1"/>
</dbReference>
<dbReference type="KEGG" id="afx:JZ786_02030"/>
<evidence type="ECO:0000256" key="2">
    <source>
        <dbReference type="ARBA" id="ARBA00022448"/>
    </source>
</evidence>
<evidence type="ECO:0000256" key="3">
    <source>
        <dbReference type="ARBA" id="ARBA00022475"/>
    </source>
</evidence>
<name>A0A9X7W0C3_9BACL</name>
<keyword evidence="10" id="KW-1185">Reference proteome</keyword>
<dbReference type="SUPFAM" id="SSF161098">
    <property type="entry name" value="MetI-like"/>
    <property type="match status" value="1"/>
</dbReference>
<dbReference type="EMBL" id="CP071182">
    <property type="protein sequence ID" value="QSO47847.1"/>
    <property type="molecule type" value="Genomic_DNA"/>
</dbReference>
<feature type="transmembrane region" description="Helical" evidence="7">
    <location>
        <begin position="98"/>
        <end position="122"/>
    </location>
</feature>
<proteinExistence type="inferred from homology"/>
<dbReference type="PANTHER" id="PTHR43386">
    <property type="entry name" value="OLIGOPEPTIDE TRANSPORT SYSTEM PERMEASE PROTEIN APPC"/>
    <property type="match status" value="1"/>
</dbReference>